<evidence type="ECO:0000256" key="1">
    <source>
        <dbReference type="ARBA" id="ARBA00023015"/>
    </source>
</evidence>
<dbReference type="InterPro" id="IPR001647">
    <property type="entry name" value="HTH_TetR"/>
</dbReference>
<feature type="domain" description="HTH tetR-type" evidence="5">
    <location>
        <begin position="24"/>
        <end position="84"/>
    </location>
</feature>
<dbReference type="AlphaFoldDB" id="A0A1I1BHL8"/>
<dbReference type="InterPro" id="IPR050109">
    <property type="entry name" value="HTH-type_TetR-like_transc_reg"/>
</dbReference>
<evidence type="ECO:0000256" key="2">
    <source>
        <dbReference type="ARBA" id="ARBA00023125"/>
    </source>
</evidence>
<keyword evidence="1" id="KW-0805">Transcription regulation</keyword>
<gene>
    <name evidence="6" type="ORF">SAMN05216266_11477</name>
</gene>
<dbReference type="InterPro" id="IPR009057">
    <property type="entry name" value="Homeodomain-like_sf"/>
</dbReference>
<feature type="DNA-binding region" description="H-T-H motif" evidence="4">
    <location>
        <begin position="47"/>
        <end position="66"/>
    </location>
</feature>
<evidence type="ECO:0000259" key="5">
    <source>
        <dbReference type="PROSITE" id="PS50977"/>
    </source>
</evidence>
<dbReference type="EMBL" id="FOKG01000014">
    <property type="protein sequence ID" value="SFB49647.1"/>
    <property type="molecule type" value="Genomic_DNA"/>
</dbReference>
<dbReference type="PROSITE" id="PS50977">
    <property type="entry name" value="HTH_TETR_2"/>
    <property type="match status" value="1"/>
</dbReference>
<evidence type="ECO:0000256" key="4">
    <source>
        <dbReference type="PROSITE-ProRule" id="PRU00335"/>
    </source>
</evidence>
<name>A0A1I1BHL8_9PSEU</name>
<dbReference type="PANTHER" id="PTHR30055:SF234">
    <property type="entry name" value="HTH-TYPE TRANSCRIPTIONAL REGULATOR BETI"/>
    <property type="match status" value="1"/>
</dbReference>
<keyword evidence="7" id="KW-1185">Reference proteome</keyword>
<reference evidence="7" key="1">
    <citation type="submission" date="2016-10" db="EMBL/GenBank/DDBJ databases">
        <authorList>
            <person name="Varghese N."/>
            <person name="Submissions S."/>
        </authorList>
    </citation>
    <scope>NUCLEOTIDE SEQUENCE [LARGE SCALE GENOMIC DNA]</scope>
    <source>
        <strain evidence="7">CGMCC 4.3568</strain>
    </source>
</reference>
<evidence type="ECO:0000313" key="7">
    <source>
        <dbReference type="Proteomes" id="UP000243799"/>
    </source>
</evidence>
<accession>A0A1I1BHL8</accession>
<keyword evidence="2 4" id="KW-0238">DNA-binding</keyword>
<dbReference type="STRING" id="490629.SAMN05216266_11477"/>
<dbReference type="GO" id="GO:0000976">
    <property type="term" value="F:transcription cis-regulatory region binding"/>
    <property type="evidence" value="ECO:0007669"/>
    <property type="project" value="TreeGrafter"/>
</dbReference>
<protein>
    <submittedName>
        <fullName evidence="6">Transcriptional regulator, TetR family</fullName>
    </submittedName>
</protein>
<evidence type="ECO:0000313" key="6">
    <source>
        <dbReference type="EMBL" id="SFB49647.1"/>
    </source>
</evidence>
<dbReference type="GO" id="GO:0003700">
    <property type="term" value="F:DNA-binding transcription factor activity"/>
    <property type="evidence" value="ECO:0007669"/>
    <property type="project" value="TreeGrafter"/>
</dbReference>
<evidence type="ECO:0000256" key="3">
    <source>
        <dbReference type="ARBA" id="ARBA00023163"/>
    </source>
</evidence>
<dbReference type="Proteomes" id="UP000243799">
    <property type="component" value="Unassembled WGS sequence"/>
</dbReference>
<dbReference type="PANTHER" id="PTHR30055">
    <property type="entry name" value="HTH-TYPE TRANSCRIPTIONAL REGULATOR RUTR"/>
    <property type="match status" value="1"/>
</dbReference>
<dbReference type="Pfam" id="PF00440">
    <property type="entry name" value="TetR_N"/>
    <property type="match status" value="1"/>
</dbReference>
<sequence length="206" mass="21894">MCPIDSECTVTHVNEERATLSTSEARRETVVTSAVKVFAQGGYSGTPITAVAEHARISPAYVFKLFAGKVPLFVAALERCYERILDALEDGAARATTQTPAGVLHAMGEAYAALIADRDLLMLQVHAQAATDTPEIAGAVRNGIARITSLAAGRSRASAAEVQRFVAYGQLCHLLTTLDAFSVDEPWATTLTDGIRHHPAEGGEQT</sequence>
<proteinExistence type="predicted"/>
<organism evidence="6 7">
    <name type="scientific">Amycolatopsis marina</name>
    <dbReference type="NCBI Taxonomy" id="490629"/>
    <lineage>
        <taxon>Bacteria</taxon>
        <taxon>Bacillati</taxon>
        <taxon>Actinomycetota</taxon>
        <taxon>Actinomycetes</taxon>
        <taxon>Pseudonocardiales</taxon>
        <taxon>Pseudonocardiaceae</taxon>
        <taxon>Amycolatopsis</taxon>
    </lineage>
</organism>
<keyword evidence="3" id="KW-0804">Transcription</keyword>
<dbReference type="SUPFAM" id="SSF46689">
    <property type="entry name" value="Homeodomain-like"/>
    <property type="match status" value="1"/>
</dbReference>
<dbReference type="Gene3D" id="1.10.357.10">
    <property type="entry name" value="Tetracycline Repressor, domain 2"/>
    <property type="match status" value="1"/>
</dbReference>